<dbReference type="Proteomes" id="UP000602905">
    <property type="component" value="Unassembled WGS sequence"/>
</dbReference>
<dbReference type="OrthoDB" id="107110at2759"/>
<feature type="region of interest" description="Disordered" evidence="1">
    <location>
        <begin position="47"/>
        <end position="67"/>
    </location>
</feature>
<dbReference type="PANTHER" id="PTHR33266:SF1">
    <property type="entry name" value="F-BOX DOMAIN-CONTAINING PROTEIN"/>
    <property type="match status" value="1"/>
</dbReference>
<proteinExistence type="predicted"/>
<evidence type="ECO:0000313" key="2">
    <source>
        <dbReference type="EMBL" id="KAF8711920.1"/>
    </source>
</evidence>
<dbReference type="PANTHER" id="PTHR33266">
    <property type="entry name" value="CHROMOSOME 15, WHOLE GENOME SHOTGUN SEQUENCE"/>
    <property type="match status" value="1"/>
</dbReference>
<dbReference type="EMBL" id="JACYCD010000045">
    <property type="protein sequence ID" value="KAF8711920.1"/>
    <property type="molecule type" value="Genomic_DNA"/>
</dbReference>
<feature type="non-terminal residue" evidence="2">
    <location>
        <position position="813"/>
    </location>
</feature>
<reference evidence="2" key="1">
    <citation type="submission" date="2020-09" db="EMBL/GenBank/DDBJ databases">
        <title>Comparative genome analyses of four rice-infecting Rhizoctonia solani isolates reveal extensive enrichment of homogalacturonan modification genes.</title>
        <authorList>
            <person name="Lee D.-Y."/>
            <person name="Jeon J."/>
            <person name="Kim K.-T."/>
            <person name="Cheong K."/>
            <person name="Song H."/>
            <person name="Choi G."/>
            <person name="Ko J."/>
            <person name="Opiyo S.O."/>
            <person name="Zuo S."/>
            <person name="Madhav S."/>
            <person name="Lee Y.-H."/>
            <person name="Wang G.-L."/>
        </authorList>
    </citation>
    <scope>NUCLEOTIDE SEQUENCE</scope>
    <source>
        <strain evidence="2">AG1-IA WGL</strain>
    </source>
</reference>
<dbReference type="AlphaFoldDB" id="A0A8H7LXR6"/>
<name>A0A8H7LXR6_9AGAM</name>
<gene>
    <name evidence="2" type="ORF">RHS03_01351</name>
</gene>
<comment type="caution">
    <text evidence="2">The sequence shown here is derived from an EMBL/GenBank/DDBJ whole genome shotgun (WGS) entry which is preliminary data.</text>
</comment>
<protein>
    <submittedName>
        <fullName evidence="2">Uncharacterized protein</fullName>
    </submittedName>
</protein>
<accession>A0A8H7LXR6</accession>
<organism evidence="2 3">
    <name type="scientific">Rhizoctonia solani</name>
    <dbReference type="NCBI Taxonomy" id="456999"/>
    <lineage>
        <taxon>Eukaryota</taxon>
        <taxon>Fungi</taxon>
        <taxon>Dikarya</taxon>
        <taxon>Basidiomycota</taxon>
        <taxon>Agaricomycotina</taxon>
        <taxon>Agaricomycetes</taxon>
        <taxon>Cantharellales</taxon>
        <taxon>Ceratobasidiaceae</taxon>
        <taxon>Rhizoctonia</taxon>
    </lineage>
</organism>
<evidence type="ECO:0000313" key="3">
    <source>
        <dbReference type="Proteomes" id="UP000602905"/>
    </source>
</evidence>
<sequence>MCGAHLAGHIELFTALESAYLSKSFADLVHHRMTPSVIALVTTAEEAEDHTDMEPGGPRAQSSSNGSLQTAFEEPYLGVAHTRFIAALEHYSSYGDNKKPYMKSISVIQSSGMGKSRMVEEAAKTVFTIPANIREPLPEGQKTYPPPDIKLRAYFMDHERKSDKLLQAEYAILLKHIFATAKSKFAYARDYRMNKSLTLAAAWADYLNQDQTPEEVGTERRALYDQAVGAAITERLMIVTDRYDSNGVRFQELKGSMSLYSLFRIGKNACFFYFDEAHCLTAHPAILTEWRTRNPYHNLGSVLSELVGQPIFFIFLSTNSHIQKFAPPVGLYPSLRVYKGTYLIPPFTELPFDIFANQTLQELSKSNQPWSLENACTVGVMSSMGRPMWFVHHKLWNDQKSTGEKPLVDHVISFARMKLTAGAADSTPEAELAALSARIGLTFESISPTAREMESRQVELYMRIVYAIPEHREYMRTGSSSEPVLAEAAARYLYEIHGGYHITTKTPQAVSQNCQKGFLAKGERGELCGRLLMTIAHDIALMKKPYSFEPPLEDPLPRFHRPIPLLDFLLALFAEEHHSMVLNATPILSQGDSETLETRFQDAFVSFSHFALAENSDVFRADALQVALFRGVALQAKDNQPSIDAVIPIHMGSTEQAITMEAVSAINLQFKNRKRSLDCPVNRTITVPDPKKPVISIVFEFGETDSKLPYLEVHHQECRKPRIKESNKTTTHPDEHHYSFVARGCGPKTYRAIPEEAVPSYQTILASGDLMNDFPRAELESSWEGVRELKPTLDAKELLAGWNALRPSSRSSK</sequence>
<evidence type="ECO:0000256" key="1">
    <source>
        <dbReference type="SAM" id="MobiDB-lite"/>
    </source>
</evidence>